<protein>
    <submittedName>
        <fullName evidence="11">WD domain protein</fullName>
    </submittedName>
</protein>
<evidence type="ECO:0000256" key="2">
    <source>
        <dbReference type="ARBA" id="ARBA00022692"/>
    </source>
</evidence>
<feature type="compositionally biased region" description="Polar residues" evidence="8">
    <location>
        <begin position="712"/>
        <end position="732"/>
    </location>
</feature>
<feature type="compositionally biased region" description="Low complexity" evidence="8">
    <location>
        <begin position="692"/>
        <end position="701"/>
    </location>
</feature>
<feature type="compositionally biased region" description="Polar residues" evidence="8">
    <location>
        <begin position="798"/>
        <end position="818"/>
    </location>
</feature>
<dbReference type="VEuPathDB" id="VectorBase:MDOMA2_014799"/>
<evidence type="ECO:0000256" key="6">
    <source>
        <dbReference type="ARBA" id="ARBA00023180"/>
    </source>
</evidence>
<dbReference type="Pfam" id="PF00400">
    <property type="entry name" value="WD40"/>
    <property type="match status" value="1"/>
</dbReference>
<dbReference type="GO" id="GO:0032934">
    <property type="term" value="F:sterol binding"/>
    <property type="evidence" value="ECO:0007669"/>
    <property type="project" value="InterPro"/>
</dbReference>
<dbReference type="Gene3D" id="2.130.10.10">
    <property type="entry name" value="YVTN repeat-like/Quinoprotein amine dehydrogenase"/>
    <property type="match status" value="2"/>
</dbReference>
<evidence type="ECO:0000256" key="5">
    <source>
        <dbReference type="ARBA" id="ARBA00023136"/>
    </source>
</evidence>
<feature type="region of interest" description="Disordered" evidence="8">
    <location>
        <begin position="589"/>
        <end position="732"/>
    </location>
</feature>
<keyword evidence="5 9" id="KW-0472">Membrane</keyword>
<feature type="compositionally biased region" description="Basic residues" evidence="8">
    <location>
        <begin position="642"/>
        <end position="651"/>
    </location>
</feature>
<feature type="region of interest" description="Disordered" evidence="8">
    <location>
        <begin position="784"/>
        <end position="834"/>
    </location>
</feature>
<feature type="compositionally biased region" description="Basic and acidic residues" evidence="8">
    <location>
        <begin position="672"/>
        <end position="682"/>
    </location>
</feature>
<evidence type="ECO:0000256" key="1">
    <source>
        <dbReference type="ARBA" id="ARBA00004477"/>
    </source>
</evidence>
<evidence type="ECO:0000256" key="3">
    <source>
        <dbReference type="ARBA" id="ARBA00022824"/>
    </source>
</evidence>
<dbReference type="PANTHER" id="PTHR46378">
    <property type="entry name" value="STEROL REGULATORY ELEMENT-BINDING PROTEIN CLEAVAGE-ACTIVATING PROTEIN"/>
    <property type="match status" value="1"/>
</dbReference>
<evidence type="ECO:0000259" key="10">
    <source>
        <dbReference type="Pfam" id="PF24017"/>
    </source>
</evidence>
<dbReference type="VEuPathDB" id="VectorBase:MDOA002607"/>
<feature type="compositionally biased region" description="Low complexity" evidence="8">
    <location>
        <begin position="253"/>
        <end position="265"/>
    </location>
</feature>
<dbReference type="SUPFAM" id="SSF50978">
    <property type="entry name" value="WD40 repeat-like"/>
    <property type="match status" value="1"/>
</dbReference>
<sequence>MANYLRRKASNSPDFTQYSSFRLADNYSNSSSESAGSSVESNHSRWSQKLSQLRQESPCAQRQHMAAEQKVAVDCVRSVEPEYVALAINTEQSHDERRTSGAGDFEIIRRIALNRMNLFNSPPNSSGSSGGVGGGGGIGSSGGVVDNFMCSLQSLASNTCLRVGTPIPYNPPITASTPKYGHHRLTPQNIPRFPTPQHTDLSGSSANSSSGGGTPSGWYNSGTPVAAATATTSHNKDYLLRKSSAMPTPPQSATPTNSSLSTNSSSTYDNSISGYIHDRRESPAAAVAAATSSARATPTTSRNTTTPQQGPHCDRFLRKLGLTKGDASDAEEHFCDMLYVNITCARWRAYCIKMENILARGEPICIEVYLGPVGHKILLEQWIIKVNDKQPPPTMTLPSLCSAIRSQLYFSQISAWCDLIKKADKTIYDTGRLIYTTTTTPRTSAAGDLATSTMNVNILGTSPTATSLAAAATAVNSGGGNNSSSGNSSSSAATSSSNANSTNRWPSPASAAPRLNIFYRIKAYDGDDNASTACFNTKPNVHNFPNVNISEKSSVSVCLKSLPRITGGIPKINPAVTATTTTTTTITPQYKATEASSSSSSSSSGTWSKMPGTAKDGTTSPGAAAGSTTKSLTINCDNKNSKEHRHHHHHDHQQIPQQQQQQTAVFNATYSNREEGNRKIDDGPYSQFGHNPSSSLPSSSLTRNPHPDFPKQQCSTNNDSLNSLDGGDSFNNGSSVGAGDSFDLSGGSCVGFGEGDSSNSSLSTNYGNLSHREKQLLKYRKRMLRRDKKTQQQRKTNDNSVANENQNCCPAVASSQKMEQGEDDEIECCDDDNDYGDPRDEHQQLLNARSSSYHHHHHHHPDIPKRLKIVNFWARTRFFQRAFMVWMSVWICSIIYNSGYLENLFVVDGNRTAGVYGNYDIQRNWMAGRGAVSNFFSNVHSAINSGGGDPIHSDDDHNPYGGNSVFGNGLNAGHEGSPVEGHINETEAELKRLLYPDYEINYFLSNFHWSTIMKQYNVSLRGRYVTILPTIKLSHAISPEKAVRGRNPNEKVVQNFQWKALAAALDPLDFSDDENRESPMVMPGGTPLFPKSPMEIFFAITLCCISVFVLCYTMVVFYRCICTRNYAEWRSSWNESSEFIQKTEQILEGVPIQIAGHKHRIECLVSDGANIISCCLKGQIKVWDARSGENITTINRGDIQVTTHREDGEVIVRKLNSSPVWCLDYFDNLIAVGCANGRIELWEMPSGILKCTYHEDSKRNQGITHINLNGDRVIVARLCGRLDFYRLETYYKGKQIDWGFTSAYRRTHVRTNSTGSIGLMHQQQHHQQSQHRTNERTTNEEMKCTLRGVRLAHQQPITCMEVVNEMVFTGSQDHTLKVYSLNNTDIEYTLHGHCGPITCLFVDRWQPGTGGSGSQDGQLCVWDLYTGACMYNIQAHDGAVSCLACAPSYVISLGTDERICVWERFQGNLLTTINISNAYSSLLMLTPSLLVTSKMGSLIVWDVRTGEPAREVKLDFSNLHLCPKVMMLAYDSVVCDYGNEIRVVRFPIVGDKSN</sequence>
<feature type="region of interest" description="Disordered" evidence="8">
    <location>
        <begin position="283"/>
        <end position="312"/>
    </location>
</feature>
<dbReference type="GO" id="GO:0045540">
    <property type="term" value="P:regulation of cholesterol biosynthetic process"/>
    <property type="evidence" value="ECO:0007669"/>
    <property type="project" value="TreeGrafter"/>
</dbReference>
<dbReference type="GO" id="GO:0032936">
    <property type="term" value="C:SREBP-SCAP complex"/>
    <property type="evidence" value="ECO:0007669"/>
    <property type="project" value="TreeGrafter"/>
</dbReference>
<dbReference type="GO" id="GO:0000139">
    <property type="term" value="C:Golgi membrane"/>
    <property type="evidence" value="ECO:0007669"/>
    <property type="project" value="InterPro"/>
</dbReference>
<feature type="region of interest" description="Disordered" evidence="8">
    <location>
        <begin position="174"/>
        <end position="221"/>
    </location>
</feature>
<dbReference type="GO" id="GO:0005789">
    <property type="term" value="C:endoplasmic reticulum membrane"/>
    <property type="evidence" value="ECO:0007669"/>
    <property type="project" value="UniProtKB-SubCell"/>
</dbReference>
<dbReference type="PROSITE" id="PS50082">
    <property type="entry name" value="WD_REPEATS_2"/>
    <property type="match status" value="1"/>
</dbReference>
<feature type="region of interest" description="Disordered" evidence="8">
    <location>
        <begin position="29"/>
        <end position="52"/>
    </location>
</feature>
<evidence type="ECO:0000256" key="4">
    <source>
        <dbReference type="ARBA" id="ARBA00022989"/>
    </source>
</evidence>
<feature type="compositionally biased region" description="Low complexity" evidence="8">
    <location>
        <begin position="617"/>
        <end position="631"/>
    </location>
</feature>
<evidence type="ECO:0000256" key="7">
    <source>
        <dbReference type="PROSITE-ProRule" id="PRU00221"/>
    </source>
</evidence>
<feature type="compositionally biased region" description="Low complexity" evidence="8">
    <location>
        <begin position="283"/>
        <end position="307"/>
    </location>
</feature>
<keyword evidence="4 9" id="KW-1133">Transmembrane helix</keyword>
<feature type="domain" description="SCAP beta-propeller" evidence="10">
    <location>
        <begin position="1217"/>
        <end position="1544"/>
    </location>
</feature>
<name>T1PFA8_MUSDO</name>
<dbReference type="GO" id="GO:0032933">
    <property type="term" value="P:SREBP signaling pathway"/>
    <property type="evidence" value="ECO:0007669"/>
    <property type="project" value="InterPro"/>
</dbReference>
<keyword evidence="2 9" id="KW-0812">Transmembrane</keyword>
<feature type="transmembrane region" description="Helical" evidence="9">
    <location>
        <begin position="1096"/>
        <end position="1118"/>
    </location>
</feature>
<dbReference type="VEuPathDB" id="VectorBase:MDOA012954"/>
<dbReference type="InterPro" id="IPR057042">
    <property type="entry name" value="Beta-prop_SCAP"/>
</dbReference>
<reference evidence="11" key="1">
    <citation type="submission" date="2012-08" db="EMBL/GenBank/DDBJ databases">
        <title>Transcriptome of adult Musca domestica launches a platform for comparative house fly gene expression and characterization of differential gene expression among resistant and susceptible house flies.</title>
        <authorList>
            <person name="Liu N."/>
            <person name="Zhang L."/>
            <person name="Li M."/>
            <person name="Reid W."/>
        </authorList>
    </citation>
    <scope>NUCLEOTIDE SEQUENCE</scope>
    <source>
        <strain evidence="11">ALHF</strain>
        <tissue evidence="11">Whole body</tissue>
    </source>
</reference>
<evidence type="ECO:0000256" key="8">
    <source>
        <dbReference type="SAM" id="MobiDB-lite"/>
    </source>
</evidence>
<feature type="compositionally biased region" description="Low complexity" evidence="8">
    <location>
        <begin position="476"/>
        <end position="503"/>
    </location>
</feature>
<proteinExistence type="evidence at transcript level"/>
<feature type="region of interest" description="Disordered" evidence="8">
    <location>
        <begin position="476"/>
        <end position="508"/>
    </location>
</feature>
<comment type="subcellular location">
    <subcellularLocation>
        <location evidence="1">Endoplasmic reticulum membrane</location>
        <topology evidence="1">Multi-pass membrane protein</topology>
    </subcellularLocation>
</comment>
<accession>T1PFA8</accession>
<dbReference type="InterPro" id="IPR015943">
    <property type="entry name" value="WD40/YVTN_repeat-like_dom_sf"/>
</dbReference>
<keyword evidence="7" id="KW-0853">WD repeat</keyword>
<keyword evidence="3" id="KW-0256">Endoplasmic reticulum</keyword>
<keyword evidence="6" id="KW-0325">Glycoprotein</keyword>
<evidence type="ECO:0000256" key="9">
    <source>
        <dbReference type="SAM" id="Phobius"/>
    </source>
</evidence>
<feature type="region of interest" description="Disordered" evidence="8">
    <location>
        <begin position="242"/>
        <end position="265"/>
    </location>
</feature>
<dbReference type="EMBL" id="KA646588">
    <property type="protein sequence ID" value="AFP61217.1"/>
    <property type="molecule type" value="mRNA"/>
</dbReference>
<dbReference type="SMART" id="SM00320">
    <property type="entry name" value="WD40"/>
    <property type="match status" value="5"/>
</dbReference>
<organism evidence="11">
    <name type="scientific">Musca domestica</name>
    <name type="common">House fly</name>
    <dbReference type="NCBI Taxonomy" id="7370"/>
    <lineage>
        <taxon>Eukaryota</taxon>
        <taxon>Metazoa</taxon>
        <taxon>Ecdysozoa</taxon>
        <taxon>Arthropoda</taxon>
        <taxon>Hexapoda</taxon>
        <taxon>Insecta</taxon>
        <taxon>Pterygota</taxon>
        <taxon>Neoptera</taxon>
        <taxon>Endopterygota</taxon>
        <taxon>Diptera</taxon>
        <taxon>Brachycera</taxon>
        <taxon>Muscomorpha</taxon>
        <taxon>Muscoidea</taxon>
        <taxon>Muscidae</taxon>
        <taxon>Musca</taxon>
    </lineage>
</organism>
<feature type="repeat" description="WD" evidence="7">
    <location>
        <begin position="1433"/>
        <end position="1472"/>
    </location>
</feature>
<dbReference type="InterPro" id="IPR001680">
    <property type="entry name" value="WD40_rpt"/>
</dbReference>
<feature type="compositionally biased region" description="Acidic residues" evidence="8">
    <location>
        <begin position="821"/>
        <end position="834"/>
    </location>
</feature>
<feature type="transmembrane region" description="Helical" evidence="9">
    <location>
        <begin position="878"/>
        <end position="896"/>
    </location>
</feature>
<dbReference type="PANTHER" id="PTHR46378:SF1">
    <property type="entry name" value="STEROL REGULATORY ELEMENT-BINDING PROTEIN CLEAVAGE-ACTIVATING PROTEIN"/>
    <property type="match status" value="1"/>
</dbReference>
<feature type="compositionally biased region" description="Low complexity" evidence="8">
    <location>
        <begin position="29"/>
        <end position="41"/>
    </location>
</feature>
<dbReference type="InterPro" id="IPR030225">
    <property type="entry name" value="SCAP"/>
</dbReference>
<dbReference type="InterPro" id="IPR036322">
    <property type="entry name" value="WD40_repeat_dom_sf"/>
</dbReference>
<dbReference type="Pfam" id="PF24017">
    <property type="entry name" value="Beta-prop_SCAP"/>
    <property type="match status" value="1"/>
</dbReference>
<evidence type="ECO:0000313" key="11">
    <source>
        <dbReference type="EMBL" id="AFP61217.1"/>
    </source>
</evidence>
<dbReference type="VEuPathDB" id="VectorBase:MDOMA2_004811"/>